<dbReference type="SUPFAM" id="SSF55073">
    <property type="entry name" value="Nucleotide cyclase"/>
    <property type="match status" value="1"/>
</dbReference>
<evidence type="ECO:0000256" key="2">
    <source>
        <dbReference type="SAM" id="Phobius"/>
    </source>
</evidence>
<feature type="transmembrane region" description="Helical" evidence="2">
    <location>
        <begin position="366"/>
        <end position="386"/>
    </location>
</feature>
<dbReference type="InterPro" id="IPR052163">
    <property type="entry name" value="DGC-Regulatory_Protein"/>
</dbReference>
<dbReference type="InterPro" id="IPR011622">
    <property type="entry name" value="7TMR_DISM_rcpt_extracell_dom2"/>
</dbReference>
<protein>
    <submittedName>
        <fullName evidence="4">Diguanylate cyclase domain-containing protein</fullName>
    </submittedName>
</protein>
<dbReference type="InterPro" id="IPR000160">
    <property type="entry name" value="GGDEF_dom"/>
</dbReference>
<feature type="transmembrane region" description="Helical" evidence="2">
    <location>
        <begin position="337"/>
        <end position="354"/>
    </location>
</feature>
<feature type="transmembrane region" description="Helical" evidence="2">
    <location>
        <begin position="214"/>
        <end position="231"/>
    </location>
</feature>
<dbReference type="NCBIfam" id="TIGR00254">
    <property type="entry name" value="GGDEF"/>
    <property type="match status" value="1"/>
</dbReference>
<dbReference type="PROSITE" id="PS50887">
    <property type="entry name" value="GGDEF"/>
    <property type="match status" value="1"/>
</dbReference>
<feature type="coiled-coil region" evidence="1">
    <location>
        <begin position="418"/>
        <end position="452"/>
    </location>
</feature>
<feature type="transmembrane region" description="Helical" evidence="2">
    <location>
        <begin position="282"/>
        <end position="300"/>
    </location>
</feature>
<feature type="domain" description="GGDEF" evidence="3">
    <location>
        <begin position="480"/>
        <end position="613"/>
    </location>
</feature>
<evidence type="ECO:0000259" key="3">
    <source>
        <dbReference type="PROSITE" id="PS50887"/>
    </source>
</evidence>
<dbReference type="InterPro" id="IPR029787">
    <property type="entry name" value="Nucleotide_cyclase"/>
</dbReference>
<dbReference type="Gene3D" id="2.60.40.2380">
    <property type="match status" value="1"/>
</dbReference>
<dbReference type="PANTHER" id="PTHR46663">
    <property type="entry name" value="DIGUANYLATE CYCLASE DGCT-RELATED"/>
    <property type="match status" value="1"/>
</dbReference>
<evidence type="ECO:0000256" key="1">
    <source>
        <dbReference type="SAM" id="Coils"/>
    </source>
</evidence>
<dbReference type="AlphaFoldDB" id="W0SK26"/>
<dbReference type="Pfam" id="PF00990">
    <property type="entry name" value="GGDEF"/>
    <property type="match status" value="1"/>
</dbReference>
<dbReference type="Proteomes" id="UP000031637">
    <property type="component" value="Chromosome"/>
</dbReference>
<sequence>MLAVPRISVLLFLLCCWLCHGGTALAGVRLAPGVASLALAADVAVLEDPGGHMSLADVQARAADFQPSRLRGDAAINFGYSSSAWWLRFDVEAGPAVARDWMLEVGFPTLDRVDFFGPGGEHLSASDLLPFAARPVKHRNFVFPLRLGETGTNTVWLRVASEGSLTVPLRLWQAEAFREESHTSYAVLSVYFGMLLSLALYNLLLWFSLRDSTYLTYVLFAASMAVGQLSLNGLGNEFLWPHWPAWGNAAFSTGFAATGLFGALFTRAFLATRRNAPRLDGAVIGLAALFALCMLAPLVAPYRLAAILTSLTGVTFSLVAVIAGLRCWRKGQPGARIFLLAWTLLLLGVGIVGLRNLNLLPTTFFSFYAIQIGSALEMLLLSFALADRINGLRREKDLAQGEALAVKQQLVGALQRSEASLEQRVEERTEELEAANARLRENERQLQALAHTDTLTGLPNRLLLDARLLQSMQQARRTHGQVALLLVDLDQFKPINDGYGHAIGDEVLRCTADRLKAAVREVDTVARLGGDEFVVVLTGLGGGADAERLAQKLVASLGEPMRVLGLPLEIGASIGIALFTGGELSPAELMRRADQAMYAAKDAGRGCYRVFAA</sequence>
<dbReference type="GO" id="GO:0003824">
    <property type="term" value="F:catalytic activity"/>
    <property type="evidence" value="ECO:0007669"/>
    <property type="project" value="UniProtKB-ARBA"/>
</dbReference>
<dbReference type="FunFam" id="3.30.70.270:FF:000001">
    <property type="entry name" value="Diguanylate cyclase domain protein"/>
    <property type="match status" value="1"/>
</dbReference>
<dbReference type="SMART" id="SM00267">
    <property type="entry name" value="GGDEF"/>
    <property type="match status" value="1"/>
</dbReference>
<dbReference type="HOGENOM" id="CLU_000445_105_4_4"/>
<feature type="transmembrane region" description="Helical" evidence="2">
    <location>
        <begin position="185"/>
        <end position="207"/>
    </location>
</feature>
<feature type="transmembrane region" description="Helical" evidence="2">
    <location>
        <begin position="306"/>
        <end position="325"/>
    </location>
</feature>
<keyword evidence="2" id="KW-0472">Membrane</keyword>
<dbReference type="PANTHER" id="PTHR46663:SF2">
    <property type="entry name" value="GGDEF DOMAIN-CONTAINING PROTEIN"/>
    <property type="match status" value="1"/>
</dbReference>
<dbReference type="STRING" id="1223802.SUTH_03426"/>
<keyword evidence="2" id="KW-0812">Transmembrane</keyword>
<proteinExistence type="predicted"/>
<dbReference type="InterPro" id="IPR043128">
    <property type="entry name" value="Rev_trsase/Diguanyl_cyclase"/>
</dbReference>
<dbReference type="OrthoDB" id="5289013at2"/>
<gene>
    <name evidence="4" type="ORF">SUTH_03426</name>
</gene>
<accession>W0SK26</accession>
<organism evidence="4 5">
    <name type="scientific">Sulfuritalea hydrogenivorans sk43H</name>
    <dbReference type="NCBI Taxonomy" id="1223802"/>
    <lineage>
        <taxon>Bacteria</taxon>
        <taxon>Pseudomonadati</taxon>
        <taxon>Pseudomonadota</taxon>
        <taxon>Betaproteobacteria</taxon>
        <taxon>Nitrosomonadales</taxon>
        <taxon>Sterolibacteriaceae</taxon>
        <taxon>Sulfuritalea</taxon>
    </lineage>
</organism>
<reference evidence="4 5" key="1">
    <citation type="journal article" date="2014" name="Syst. Appl. Microbiol.">
        <title>Complete genomes of freshwater sulfur oxidizers Sulfuricella denitrificans skB26 and Sulfuritalea hydrogenivorans sk43H: genetic insights into the sulfur oxidation pathway of betaproteobacteria.</title>
        <authorList>
            <person name="Watanabe T."/>
            <person name="Kojima H."/>
            <person name="Fukui M."/>
        </authorList>
    </citation>
    <scope>NUCLEOTIDE SEQUENCE [LARGE SCALE GENOMIC DNA]</scope>
    <source>
        <strain evidence="4">DSM22779</strain>
    </source>
</reference>
<keyword evidence="5" id="KW-1185">Reference proteome</keyword>
<dbReference type="Pfam" id="PF07696">
    <property type="entry name" value="7TMR-DISMED2"/>
    <property type="match status" value="1"/>
</dbReference>
<evidence type="ECO:0000313" key="5">
    <source>
        <dbReference type="Proteomes" id="UP000031637"/>
    </source>
</evidence>
<dbReference type="CDD" id="cd01949">
    <property type="entry name" value="GGDEF"/>
    <property type="match status" value="1"/>
</dbReference>
<evidence type="ECO:0000313" key="4">
    <source>
        <dbReference type="EMBL" id="BAO31196.1"/>
    </source>
</evidence>
<keyword evidence="1" id="KW-0175">Coiled coil</keyword>
<dbReference type="EMBL" id="AP012547">
    <property type="protein sequence ID" value="BAO31196.1"/>
    <property type="molecule type" value="Genomic_DNA"/>
</dbReference>
<keyword evidence="2" id="KW-1133">Transmembrane helix</keyword>
<dbReference type="KEGG" id="shd:SUTH_03426"/>
<dbReference type="Gene3D" id="3.30.70.270">
    <property type="match status" value="1"/>
</dbReference>
<dbReference type="InterPro" id="IPR011623">
    <property type="entry name" value="7TMR_DISM_rcpt_extracell_dom1"/>
</dbReference>
<name>W0SK26_9PROT</name>
<dbReference type="Pfam" id="PF07695">
    <property type="entry name" value="7TMR-DISM_7TM"/>
    <property type="match status" value="1"/>
</dbReference>
<feature type="transmembrane region" description="Helical" evidence="2">
    <location>
        <begin position="251"/>
        <end position="270"/>
    </location>
</feature>